<dbReference type="InterPro" id="IPR001258">
    <property type="entry name" value="NHL_repeat"/>
</dbReference>
<dbReference type="InterPro" id="IPR001841">
    <property type="entry name" value="Znf_RING"/>
</dbReference>
<keyword evidence="5" id="KW-0479">Metal-binding</keyword>
<keyword evidence="13" id="KW-1185">Reference proteome</keyword>
<evidence type="ECO:0000256" key="4">
    <source>
        <dbReference type="ARBA" id="ARBA00022553"/>
    </source>
</evidence>
<dbReference type="GO" id="GO:0008270">
    <property type="term" value="F:zinc ion binding"/>
    <property type="evidence" value="ECO:0007669"/>
    <property type="project" value="UniProtKB-KW"/>
</dbReference>
<dbReference type="PANTHER" id="PTHR25462">
    <property type="entry name" value="BONUS, ISOFORM C-RELATED"/>
    <property type="match status" value="1"/>
</dbReference>
<evidence type="ECO:0000256" key="10">
    <source>
        <dbReference type="PROSITE-ProRule" id="PRU00504"/>
    </source>
</evidence>
<organism evidence="13 14">
    <name type="scientific">Branchiostoma floridae</name>
    <name type="common">Florida lancelet</name>
    <name type="synonym">Amphioxus</name>
    <dbReference type="NCBI Taxonomy" id="7739"/>
    <lineage>
        <taxon>Eukaryota</taxon>
        <taxon>Metazoa</taxon>
        <taxon>Chordata</taxon>
        <taxon>Cephalochordata</taxon>
        <taxon>Leptocardii</taxon>
        <taxon>Amphioxiformes</taxon>
        <taxon>Branchiostomatidae</taxon>
        <taxon>Branchiostoma</taxon>
    </lineage>
</organism>
<dbReference type="AlphaFoldDB" id="A0A9J7HIK1"/>
<proteinExistence type="inferred from homology"/>
<dbReference type="InterPro" id="IPR047153">
    <property type="entry name" value="TRIM45/56/19-like"/>
</dbReference>
<evidence type="ECO:0000313" key="13">
    <source>
        <dbReference type="Proteomes" id="UP000001554"/>
    </source>
</evidence>
<keyword evidence="4" id="KW-0597">Phosphoprotein</keyword>
<comment type="catalytic activity">
    <reaction evidence="1">
        <text>S-ubiquitinyl-[E2 ubiquitin-conjugating enzyme]-L-cysteine + [acceptor protein]-L-lysine = [E2 ubiquitin-conjugating enzyme]-L-cysteine + N(6)-ubiquitinyl-[acceptor protein]-L-lysine.</text>
        <dbReference type="EC" id="2.3.2.27"/>
    </reaction>
</comment>
<feature type="repeat" description="NHL" evidence="10">
    <location>
        <begin position="448"/>
        <end position="491"/>
    </location>
</feature>
<dbReference type="PROSITE" id="PS00518">
    <property type="entry name" value="ZF_RING_1"/>
    <property type="match status" value="1"/>
</dbReference>
<dbReference type="InterPro" id="IPR027370">
    <property type="entry name" value="Znf-RING_euk"/>
</dbReference>
<feature type="repeat" description="NHL" evidence="10">
    <location>
        <begin position="581"/>
        <end position="621"/>
    </location>
</feature>
<keyword evidence="7 9" id="KW-0863">Zinc-finger</keyword>
<dbReference type="SUPFAM" id="SSF57850">
    <property type="entry name" value="RING/U-box"/>
    <property type="match status" value="1"/>
</dbReference>
<dbReference type="InterPro" id="IPR017907">
    <property type="entry name" value="Znf_RING_CS"/>
</dbReference>
<evidence type="ECO:0000259" key="11">
    <source>
        <dbReference type="PROSITE" id="PS50089"/>
    </source>
</evidence>
<dbReference type="Pfam" id="PF13445">
    <property type="entry name" value="zf-RING_UBOX"/>
    <property type="match status" value="1"/>
</dbReference>
<evidence type="ECO:0000259" key="12">
    <source>
        <dbReference type="PROSITE" id="PS50119"/>
    </source>
</evidence>
<dbReference type="PROSITE" id="PS51125">
    <property type="entry name" value="NHL"/>
    <property type="match status" value="3"/>
</dbReference>
<keyword evidence="8" id="KW-0862">Zinc</keyword>
<gene>
    <name evidence="14" type="primary">LOC118404072</name>
</gene>
<reference evidence="13" key="1">
    <citation type="journal article" date="2020" name="Nat. Ecol. Evol.">
        <title>Deeply conserved synteny resolves early events in vertebrate evolution.</title>
        <authorList>
            <person name="Simakov O."/>
            <person name="Marletaz F."/>
            <person name="Yue J.X."/>
            <person name="O'Connell B."/>
            <person name="Jenkins J."/>
            <person name="Brandt A."/>
            <person name="Calef R."/>
            <person name="Tung C.H."/>
            <person name="Huang T.K."/>
            <person name="Schmutz J."/>
            <person name="Satoh N."/>
            <person name="Yu J.K."/>
            <person name="Putnam N.H."/>
            <person name="Green R.E."/>
            <person name="Rokhsar D.S."/>
        </authorList>
    </citation>
    <scope>NUCLEOTIDE SEQUENCE [LARGE SCALE GENOMIC DNA]</scope>
    <source>
        <strain evidence="13">S238N-H82</strain>
    </source>
</reference>
<dbReference type="Gene3D" id="3.30.40.10">
    <property type="entry name" value="Zinc/RING finger domain, C3HC4 (zinc finger)"/>
    <property type="match status" value="1"/>
</dbReference>
<dbReference type="PROSITE" id="PS50089">
    <property type="entry name" value="ZF_RING_2"/>
    <property type="match status" value="1"/>
</dbReference>
<evidence type="ECO:0000256" key="1">
    <source>
        <dbReference type="ARBA" id="ARBA00000900"/>
    </source>
</evidence>
<evidence type="ECO:0000256" key="9">
    <source>
        <dbReference type="PROSITE-ProRule" id="PRU00024"/>
    </source>
</evidence>
<dbReference type="SUPFAM" id="SSF101898">
    <property type="entry name" value="NHL repeat"/>
    <property type="match status" value="1"/>
</dbReference>
<feature type="domain" description="B box-type" evidence="12">
    <location>
        <begin position="162"/>
        <end position="202"/>
    </location>
</feature>
<comment type="similarity">
    <text evidence="2">Belongs to the TRIM/RBCC family.</text>
</comment>
<dbReference type="OMA" id="CESHNEV"/>
<dbReference type="SUPFAM" id="SSF57845">
    <property type="entry name" value="B-box zinc-binding domain"/>
    <property type="match status" value="1"/>
</dbReference>
<dbReference type="Gene3D" id="2.120.10.30">
    <property type="entry name" value="TolB, C-terminal domain"/>
    <property type="match status" value="2"/>
</dbReference>
<dbReference type="CDD" id="cd19757">
    <property type="entry name" value="Bbox1"/>
    <property type="match status" value="1"/>
</dbReference>
<reference evidence="14" key="2">
    <citation type="submission" date="2025-08" db="UniProtKB">
        <authorList>
            <consortium name="RefSeq"/>
        </authorList>
    </citation>
    <scope>IDENTIFICATION</scope>
    <source>
        <strain evidence="14">S238N-H82</strain>
        <tissue evidence="14">Testes</tissue>
    </source>
</reference>
<dbReference type="EC" id="2.3.2.27" evidence="3"/>
<dbReference type="RefSeq" id="XP_035658920.1">
    <property type="nucleotide sequence ID" value="XM_035803027.1"/>
</dbReference>
<evidence type="ECO:0000313" key="14">
    <source>
        <dbReference type="RefSeq" id="XP_035658920.1"/>
    </source>
</evidence>
<dbReference type="KEGG" id="bfo:118404072"/>
<dbReference type="Proteomes" id="UP000001554">
    <property type="component" value="Chromosome 17"/>
</dbReference>
<dbReference type="SMART" id="SM00184">
    <property type="entry name" value="RING"/>
    <property type="match status" value="1"/>
</dbReference>
<evidence type="ECO:0000256" key="6">
    <source>
        <dbReference type="ARBA" id="ARBA00022737"/>
    </source>
</evidence>
<dbReference type="OrthoDB" id="9998162at2759"/>
<dbReference type="GeneID" id="118404072"/>
<protein>
    <recommendedName>
        <fullName evidence="3">RING-type E3 ubiquitin transferase</fullName>
        <ecNumber evidence="3">2.3.2.27</ecNumber>
    </recommendedName>
</protein>
<keyword evidence="6" id="KW-0677">Repeat</keyword>
<dbReference type="InterPro" id="IPR011042">
    <property type="entry name" value="6-blade_b-propeller_TolB-like"/>
</dbReference>
<sequence>MATSTFRDIHDEFLVCKVCLGEFQQPKMLPCLHTFCQACLERILEQRPALSLSCPICRQRVPLPQNGVQGLKNNFVVVKLRDLVQSPSKGRSEYTVREDDSVPCTACDSGTYLARCYCVQCKDYLCHVCTDAHRRVKTARSHKVVPIHELRSAAIASELRAIETSKCESHNEVNKFYCDTCRLVICLHCIVTQHKDHRYVEIQKAADRERAHIEEKLSQVVKAVDTHEKKLTELMSVKDSLSTQLQETLEEIDTRTRTIVQAAMKVKDAQISQLLAVQSSREDYVEALIEATEMDLALAKSYTQFTTNVLGYGSPAEVCSVAGDLKGWLVQSTDQQVPSEAELTNHFAKFRYDLPINIEQEVTKLVDGSRQWPMISPSQPKVRFKQATSDQKSAQIATGKGMKGQKTDIGDVQQKGSKVVRGYQQRNTQVSQLSQVRPTQSLRGPHLLQAVGKNGDGDGEFDFPTSLSATVDRDIIVADHDNNRLQILDKDGVFRRKIDLRFSPWCVAALTNGDMLVTGDRHRIHVLDRQGREARVIQVEGAVESDENTLGVAVDGLGRIIVTIGYQVFVLRSSGETISHFGEKGGGRHQLQSELRVATNSLNHIVVSDYVNHNVKIFDPAGRHLRTCGAFGSGDGQLNRPECVITDVNDDVIVADCRNNGVSQFRQDGSFVRHIVTRGTLLRPMGLTITHDGRVVVCDRQYDRGCIKIFSLH</sequence>
<dbReference type="Pfam" id="PF00643">
    <property type="entry name" value="zf-B_box"/>
    <property type="match status" value="1"/>
</dbReference>
<evidence type="ECO:0000256" key="2">
    <source>
        <dbReference type="ARBA" id="ARBA00008518"/>
    </source>
</evidence>
<evidence type="ECO:0000256" key="3">
    <source>
        <dbReference type="ARBA" id="ARBA00012483"/>
    </source>
</evidence>
<accession>A0A9J7HIK1</accession>
<dbReference type="GO" id="GO:0061630">
    <property type="term" value="F:ubiquitin protein ligase activity"/>
    <property type="evidence" value="ECO:0000318"/>
    <property type="project" value="GO_Central"/>
</dbReference>
<dbReference type="SMART" id="SM00336">
    <property type="entry name" value="BBOX"/>
    <property type="match status" value="2"/>
</dbReference>
<evidence type="ECO:0000256" key="5">
    <source>
        <dbReference type="ARBA" id="ARBA00022723"/>
    </source>
</evidence>
<name>A0A9J7HIK1_BRAFL</name>
<feature type="domain" description="RING-type" evidence="11">
    <location>
        <begin position="16"/>
        <end position="58"/>
    </location>
</feature>
<dbReference type="InterPro" id="IPR000315">
    <property type="entry name" value="Znf_B-box"/>
</dbReference>
<evidence type="ECO:0000256" key="8">
    <source>
        <dbReference type="ARBA" id="ARBA00022833"/>
    </source>
</evidence>
<evidence type="ECO:0000256" key="7">
    <source>
        <dbReference type="ARBA" id="ARBA00022771"/>
    </source>
</evidence>
<feature type="domain" description="B box-type" evidence="12">
    <location>
        <begin position="99"/>
        <end position="147"/>
    </location>
</feature>
<dbReference type="PANTHER" id="PTHR25462:SF229">
    <property type="entry name" value="TRANSCRIPTION INTERMEDIARY FACTOR 1-BETA"/>
    <property type="match status" value="1"/>
</dbReference>
<dbReference type="PROSITE" id="PS50119">
    <property type="entry name" value="ZF_BBOX"/>
    <property type="match status" value="2"/>
</dbReference>
<feature type="repeat" description="NHL" evidence="10">
    <location>
        <begin position="625"/>
        <end position="668"/>
    </location>
</feature>
<dbReference type="InterPro" id="IPR013083">
    <property type="entry name" value="Znf_RING/FYVE/PHD"/>
</dbReference>
<dbReference type="Gene3D" id="3.30.160.60">
    <property type="entry name" value="Classic Zinc Finger"/>
    <property type="match status" value="1"/>
</dbReference>
<dbReference type="Gene3D" id="4.10.830.40">
    <property type="match status" value="1"/>
</dbReference>